<dbReference type="InterPro" id="IPR003423">
    <property type="entry name" value="OMP_efflux"/>
</dbReference>
<dbReference type="NCBIfam" id="TIGR01845">
    <property type="entry name" value="outer_NodT"/>
    <property type="match status" value="1"/>
</dbReference>
<keyword evidence="2 4" id="KW-0472">Membrane</keyword>
<dbReference type="Gene3D" id="2.20.200.10">
    <property type="entry name" value="Outer membrane efflux proteins (OEP)"/>
    <property type="match status" value="1"/>
</dbReference>
<comment type="subcellular location">
    <subcellularLocation>
        <location evidence="2">Cell membrane</location>
        <topology evidence="2">Lipid-anchor</topology>
    </subcellularLocation>
</comment>
<keyword evidence="2 4" id="KW-0812">Transmembrane</keyword>
<dbReference type="Gene3D" id="1.20.1600.10">
    <property type="entry name" value="Outer membrane efflux proteins (OEP)"/>
    <property type="match status" value="1"/>
</dbReference>
<protein>
    <submittedName>
        <fullName evidence="5">Efflux transporter outer membrane subunit</fullName>
    </submittedName>
</protein>
<proteinExistence type="inferred from homology"/>
<gene>
    <name evidence="5" type="ORF">ACFL27_08965</name>
</gene>
<sequence>MKRTLFKKSIGSTHISSGYGGSGTLLSLLIMGILSLQFFSCAVQHKPLPVSVPELFSISGPEPLADKWWQSFGDPQLNQLIEQALLHNFDILIAWDRLDQAGALLAISKAGQWPQAQLDFGSRYLEKMGEEESQDNILPPGGNLPSAGSSSFSNGAQGSFSLLSEGSTHSLTFAASYELDLWGRIRASRQAAQADFLATREDLHSIAISLTSSVAAVWFELREAEAQLDLLAKQVQLNESYLKLLELRFQKGLVSAADVYQQRQQRAFTVGELPLIRARRAVLKNQLALLVGQPPTQFQMEPGSALPTLKPLPKTGLQADLLLRRPDVRAVTLHLEAADHRVAAALANRLPRLSISASASDEEDTVRSLYKNWLANIAYNITAPLFDAGRLSREVERTRAVAQERLHTFGRVALNALREVEDALVQEQQQRVYCENLVEQIQLARRTMMVTQTRFQNGSTDYLPVLTALQTLQSLERRQIEAKRILFLYRINLYRALAGGWELQRHTEQDV</sequence>
<evidence type="ECO:0000256" key="4">
    <source>
        <dbReference type="SAM" id="Phobius"/>
    </source>
</evidence>
<keyword evidence="6" id="KW-1185">Reference proteome</keyword>
<evidence type="ECO:0000256" key="3">
    <source>
        <dbReference type="SAM" id="MobiDB-lite"/>
    </source>
</evidence>
<accession>A0ABV6YVV3</accession>
<keyword evidence="2" id="KW-0449">Lipoprotein</keyword>
<dbReference type="Pfam" id="PF02321">
    <property type="entry name" value="OEP"/>
    <property type="match status" value="2"/>
</dbReference>
<dbReference type="SUPFAM" id="SSF56954">
    <property type="entry name" value="Outer membrane efflux proteins (OEP)"/>
    <property type="match status" value="1"/>
</dbReference>
<dbReference type="Proteomes" id="UP001594351">
    <property type="component" value="Unassembled WGS sequence"/>
</dbReference>
<dbReference type="EMBL" id="JBHPBY010000090">
    <property type="protein sequence ID" value="MFC1850307.1"/>
    <property type="molecule type" value="Genomic_DNA"/>
</dbReference>
<reference evidence="5 6" key="1">
    <citation type="submission" date="2024-09" db="EMBL/GenBank/DDBJ databases">
        <title>Laminarin stimulates single cell rates of sulfate reduction while oxygen inhibits transcriptomic activity in coastal marine sediment.</title>
        <authorList>
            <person name="Lindsay M."/>
            <person name="Orcutt B."/>
            <person name="Emerson D."/>
            <person name="Stepanauskas R."/>
            <person name="D'Angelo T."/>
        </authorList>
    </citation>
    <scope>NUCLEOTIDE SEQUENCE [LARGE SCALE GENOMIC DNA]</scope>
    <source>
        <strain evidence="5">SAG AM-311-K15</strain>
    </source>
</reference>
<evidence type="ECO:0000256" key="1">
    <source>
        <dbReference type="ARBA" id="ARBA00007613"/>
    </source>
</evidence>
<evidence type="ECO:0000313" key="6">
    <source>
        <dbReference type="Proteomes" id="UP001594351"/>
    </source>
</evidence>
<keyword evidence="2" id="KW-1134">Transmembrane beta strand</keyword>
<dbReference type="PANTHER" id="PTHR30203:SF33">
    <property type="entry name" value="BLR4455 PROTEIN"/>
    <property type="match status" value="1"/>
</dbReference>
<organism evidence="5 6">
    <name type="scientific">candidate division CSSED10-310 bacterium</name>
    <dbReference type="NCBI Taxonomy" id="2855610"/>
    <lineage>
        <taxon>Bacteria</taxon>
        <taxon>Bacteria division CSSED10-310</taxon>
    </lineage>
</organism>
<keyword evidence="2" id="KW-0564">Palmitate</keyword>
<evidence type="ECO:0000313" key="5">
    <source>
        <dbReference type="EMBL" id="MFC1850307.1"/>
    </source>
</evidence>
<name>A0ABV6YVV3_UNCC1</name>
<dbReference type="InterPro" id="IPR010131">
    <property type="entry name" value="MdtP/NodT-like"/>
</dbReference>
<comment type="caution">
    <text evidence="5">The sequence shown here is derived from an EMBL/GenBank/DDBJ whole genome shotgun (WGS) entry which is preliminary data.</text>
</comment>
<dbReference type="PANTHER" id="PTHR30203">
    <property type="entry name" value="OUTER MEMBRANE CATION EFFLUX PROTEIN"/>
    <property type="match status" value="1"/>
</dbReference>
<feature type="region of interest" description="Disordered" evidence="3">
    <location>
        <begin position="131"/>
        <end position="151"/>
    </location>
</feature>
<keyword evidence="4" id="KW-1133">Transmembrane helix</keyword>
<evidence type="ECO:0000256" key="2">
    <source>
        <dbReference type="RuleBase" id="RU362097"/>
    </source>
</evidence>
<feature type="transmembrane region" description="Helical" evidence="4">
    <location>
        <begin position="21"/>
        <end position="39"/>
    </location>
</feature>
<comment type="similarity">
    <text evidence="1 2">Belongs to the outer membrane factor (OMF) (TC 1.B.17) family.</text>
</comment>